<proteinExistence type="predicted"/>
<comment type="caution">
    <text evidence="1">The sequence shown here is derived from an EMBL/GenBank/DDBJ whole genome shotgun (WGS) entry which is preliminary data.</text>
</comment>
<evidence type="ECO:0000313" key="1">
    <source>
        <dbReference type="EMBL" id="NJP15647.1"/>
    </source>
</evidence>
<sequence>MCALAGALVGRDHDGRRIWHRALAAVDVDEDTAAELETVARRAARRVRGSACPGAVERTCGCPAGVR</sequence>
<keyword evidence="2" id="KW-1185">Reference proteome</keyword>
<name>A0ABX0YSU5_STRTL</name>
<evidence type="ECO:0000313" key="2">
    <source>
        <dbReference type="Proteomes" id="UP000635996"/>
    </source>
</evidence>
<dbReference type="RefSeq" id="WP_125500790.1">
    <property type="nucleotide sequence ID" value="NZ_BMVZ01000010.1"/>
</dbReference>
<gene>
    <name evidence="1" type="ORF">HCJ95_15430</name>
</gene>
<dbReference type="Proteomes" id="UP000635996">
    <property type="component" value="Unassembled WGS sequence"/>
</dbReference>
<accession>A0ABX0YSU5</accession>
<organism evidence="1 2">
    <name type="scientific">Streptomyces thermoviolaceus subsp. thermoviolaceus</name>
    <dbReference type="NCBI Taxonomy" id="66860"/>
    <lineage>
        <taxon>Bacteria</taxon>
        <taxon>Bacillati</taxon>
        <taxon>Actinomycetota</taxon>
        <taxon>Actinomycetes</taxon>
        <taxon>Kitasatosporales</taxon>
        <taxon>Streptomycetaceae</taxon>
        <taxon>Streptomyces</taxon>
    </lineage>
</organism>
<reference evidence="1 2" key="1">
    <citation type="submission" date="2020-03" db="EMBL/GenBank/DDBJ databases">
        <title>WGS of actinomycetes isolated from Thailand.</title>
        <authorList>
            <person name="Thawai C."/>
        </authorList>
    </citation>
    <scope>NUCLEOTIDE SEQUENCE [LARGE SCALE GENOMIC DNA]</scope>
    <source>
        <strain evidence="1 2">NBRC 13905</strain>
    </source>
</reference>
<dbReference type="EMBL" id="JAATEL010000015">
    <property type="protein sequence ID" value="NJP15647.1"/>
    <property type="molecule type" value="Genomic_DNA"/>
</dbReference>
<protein>
    <submittedName>
        <fullName evidence="1">Uncharacterized protein</fullName>
    </submittedName>
</protein>